<proteinExistence type="predicted"/>
<name>A0A7V4U1S8_CALAY</name>
<keyword evidence="3" id="KW-0808">Transferase</keyword>
<dbReference type="AlphaFoldDB" id="A0A7V4U1S8"/>
<dbReference type="SUPFAM" id="SSF51161">
    <property type="entry name" value="Trimeric LpxA-like enzymes"/>
    <property type="match status" value="1"/>
</dbReference>
<feature type="transmembrane region" description="Helical" evidence="2">
    <location>
        <begin position="7"/>
        <end position="29"/>
    </location>
</feature>
<sequence>MILLIKRFFLLLAWIIVSPLIALTWLGILLGTEEVFLFCGGLLSLIPGKPGSLLRVAYYITILKQISPDIYIGFGSFFSKRAVQIGQYASIGAYCVIGSVKIGRETLIASHVSIPSGRHQHGNAEDAEGKWETMDVSTVEIGSKSWIGEAAVIMANVGNNCIIGGGSVVVRDIPDNSVAVGNPAKPIKQRKSEEGGTLSHKQA</sequence>
<protein>
    <submittedName>
        <fullName evidence="3">Acyltransferase</fullName>
    </submittedName>
</protein>
<reference evidence="3" key="1">
    <citation type="journal article" date="2020" name="mSystems">
        <title>Genome- and Community-Level Interaction Insights into Carbon Utilization and Element Cycling Functions of Hydrothermarchaeota in Hydrothermal Sediment.</title>
        <authorList>
            <person name="Zhou Z."/>
            <person name="Liu Y."/>
            <person name="Xu W."/>
            <person name="Pan J."/>
            <person name="Luo Z.H."/>
            <person name="Li M."/>
        </authorList>
    </citation>
    <scope>NUCLEOTIDE SEQUENCE [LARGE SCALE GENOMIC DNA]</scope>
    <source>
        <strain evidence="3">HyVt-577</strain>
    </source>
</reference>
<keyword evidence="3" id="KW-0012">Acyltransferase</keyword>
<keyword evidence="2" id="KW-0812">Transmembrane</keyword>
<evidence type="ECO:0000313" key="3">
    <source>
        <dbReference type="EMBL" id="HGY56264.1"/>
    </source>
</evidence>
<dbReference type="GO" id="GO:0016746">
    <property type="term" value="F:acyltransferase activity"/>
    <property type="evidence" value="ECO:0007669"/>
    <property type="project" value="UniProtKB-KW"/>
</dbReference>
<keyword evidence="2" id="KW-0472">Membrane</keyword>
<evidence type="ECO:0000256" key="1">
    <source>
        <dbReference type="SAM" id="MobiDB-lite"/>
    </source>
</evidence>
<dbReference type="Proteomes" id="UP000885779">
    <property type="component" value="Unassembled WGS sequence"/>
</dbReference>
<dbReference type="InterPro" id="IPR051159">
    <property type="entry name" value="Hexapeptide_acetyltransf"/>
</dbReference>
<dbReference type="PANTHER" id="PTHR23416">
    <property type="entry name" value="SIALIC ACID SYNTHASE-RELATED"/>
    <property type="match status" value="1"/>
</dbReference>
<dbReference type="InterPro" id="IPR011004">
    <property type="entry name" value="Trimer_LpxA-like_sf"/>
</dbReference>
<organism evidence="3">
    <name type="scientific">Caldithrix abyssi</name>
    <dbReference type="NCBI Taxonomy" id="187145"/>
    <lineage>
        <taxon>Bacteria</taxon>
        <taxon>Pseudomonadati</taxon>
        <taxon>Calditrichota</taxon>
        <taxon>Calditrichia</taxon>
        <taxon>Calditrichales</taxon>
        <taxon>Calditrichaceae</taxon>
        <taxon>Caldithrix</taxon>
    </lineage>
</organism>
<dbReference type="EMBL" id="DRQG01000105">
    <property type="protein sequence ID" value="HGY56264.1"/>
    <property type="molecule type" value="Genomic_DNA"/>
</dbReference>
<dbReference type="Gene3D" id="2.160.10.10">
    <property type="entry name" value="Hexapeptide repeat proteins"/>
    <property type="match status" value="1"/>
</dbReference>
<dbReference type="CDD" id="cd04647">
    <property type="entry name" value="LbH_MAT_like"/>
    <property type="match status" value="1"/>
</dbReference>
<accession>A0A7V4U1S8</accession>
<keyword evidence="2" id="KW-1133">Transmembrane helix</keyword>
<comment type="caution">
    <text evidence="3">The sequence shown here is derived from an EMBL/GenBank/DDBJ whole genome shotgun (WGS) entry which is preliminary data.</text>
</comment>
<evidence type="ECO:0000256" key="2">
    <source>
        <dbReference type="SAM" id="Phobius"/>
    </source>
</evidence>
<feature type="region of interest" description="Disordered" evidence="1">
    <location>
        <begin position="180"/>
        <end position="203"/>
    </location>
</feature>
<gene>
    <name evidence="3" type="ORF">ENK44_11205</name>
</gene>